<dbReference type="Proteomes" id="UP000736164">
    <property type="component" value="Unassembled WGS sequence"/>
</dbReference>
<dbReference type="InterPro" id="IPR013783">
    <property type="entry name" value="Ig-like_fold"/>
</dbReference>
<evidence type="ECO:0000313" key="3">
    <source>
        <dbReference type="Proteomes" id="UP000736164"/>
    </source>
</evidence>
<dbReference type="Gene3D" id="2.60.40.10">
    <property type="entry name" value="Immunoglobulins"/>
    <property type="match status" value="1"/>
</dbReference>
<reference evidence="1" key="1">
    <citation type="journal article" date="2021" name="Cell">
        <title>Tracing the genetic footprints of vertebrate landing in non-teleost ray-finned fishes.</title>
        <authorList>
            <person name="Bi X."/>
            <person name="Wang K."/>
            <person name="Yang L."/>
            <person name="Pan H."/>
            <person name="Jiang H."/>
            <person name="Wei Q."/>
            <person name="Fang M."/>
            <person name="Yu H."/>
            <person name="Zhu C."/>
            <person name="Cai Y."/>
            <person name="He Y."/>
            <person name="Gan X."/>
            <person name="Zeng H."/>
            <person name="Yu D."/>
            <person name="Zhu Y."/>
            <person name="Jiang H."/>
            <person name="Qiu Q."/>
            <person name="Yang H."/>
            <person name="Zhang Y.E."/>
            <person name="Wang W."/>
            <person name="Zhu M."/>
            <person name="He S."/>
            <person name="Zhang G."/>
        </authorList>
    </citation>
    <scope>NUCLEOTIDE SEQUENCE</scope>
    <source>
        <strain evidence="1">Allg_001</strain>
    </source>
</reference>
<feature type="non-terminal residue" evidence="1">
    <location>
        <position position="1"/>
    </location>
</feature>
<dbReference type="EMBL" id="JAAWVO010046393">
    <property type="protein sequence ID" value="MBN3319636.1"/>
    <property type="molecule type" value="Genomic_DNA"/>
</dbReference>
<dbReference type="AlphaFoldDB" id="A0A8J7NXT2"/>
<dbReference type="InterPro" id="IPR036179">
    <property type="entry name" value="Ig-like_dom_sf"/>
</dbReference>
<dbReference type="EMBL" id="JAAWVO010046393">
    <property type="protein sequence ID" value="MBN3319637.1"/>
    <property type="molecule type" value="Genomic_DNA"/>
</dbReference>
<comment type="caution">
    <text evidence="1">The sequence shown here is derived from an EMBL/GenBank/DDBJ whole genome shotgun (WGS) entry which is preliminary data.</text>
</comment>
<protein>
    <submittedName>
        <fullName evidence="1">HV323 protein</fullName>
    </submittedName>
</protein>
<keyword evidence="3" id="KW-1185">Reference proteome</keyword>
<organism evidence="1 3">
    <name type="scientific">Atractosteus spatula</name>
    <name type="common">Alligator gar</name>
    <name type="synonym">Lepisosteus spatula</name>
    <dbReference type="NCBI Taxonomy" id="7917"/>
    <lineage>
        <taxon>Eukaryota</taxon>
        <taxon>Metazoa</taxon>
        <taxon>Chordata</taxon>
        <taxon>Craniata</taxon>
        <taxon>Vertebrata</taxon>
        <taxon>Euteleostomi</taxon>
        <taxon>Actinopterygii</taxon>
        <taxon>Neopterygii</taxon>
        <taxon>Holostei</taxon>
        <taxon>Semionotiformes</taxon>
        <taxon>Lepisosteidae</taxon>
        <taxon>Atractosteus</taxon>
    </lineage>
</organism>
<proteinExistence type="predicted"/>
<dbReference type="InterPro" id="IPR050199">
    <property type="entry name" value="IgHV"/>
</dbReference>
<sequence>MVWIRQAPGKGLEWLAYSSSRGNSTGYALSVLGRFIISRDNSNSKLFLHCCVLLCSRPRVREVKPEP</sequence>
<dbReference type="SUPFAM" id="SSF48726">
    <property type="entry name" value="Immunoglobulin"/>
    <property type="match status" value="1"/>
</dbReference>
<gene>
    <name evidence="1" type="primary">Ighv323_37</name>
    <name evidence="2" type="synonym">Ighv323_36</name>
    <name evidence="2" type="ORF">GTO95_0010154</name>
    <name evidence="1" type="ORF">GTO95_0010155</name>
</gene>
<dbReference type="PANTHER" id="PTHR23266">
    <property type="entry name" value="IMMUNOGLOBULIN HEAVY CHAIN"/>
    <property type="match status" value="1"/>
</dbReference>
<name>A0A8J7NXT2_ATRSP</name>
<accession>A0A8J7NXT2</accession>
<evidence type="ECO:0000313" key="1">
    <source>
        <dbReference type="EMBL" id="MBN3319636.1"/>
    </source>
</evidence>
<evidence type="ECO:0000313" key="2">
    <source>
        <dbReference type="EMBL" id="MBN3319637.1"/>
    </source>
</evidence>
<feature type="non-terminal residue" evidence="1">
    <location>
        <position position="67"/>
    </location>
</feature>